<protein>
    <submittedName>
        <fullName evidence="3">Cell number regulator 5</fullName>
    </submittedName>
</protein>
<name>A0A6A3BCJ6_HIBSY</name>
<dbReference type="Pfam" id="PF13456">
    <property type="entry name" value="RVT_3"/>
    <property type="match status" value="1"/>
</dbReference>
<dbReference type="EMBL" id="VEPZ02000869">
    <property type="protein sequence ID" value="KAE8714716.1"/>
    <property type="molecule type" value="Genomic_DNA"/>
</dbReference>
<feature type="region of interest" description="Disordered" evidence="1">
    <location>
        <begin position="1"/>
        <end position="41"/>
    </location>
</feature>
<gene>
    <name evidence="3" type="ORF">F3Y22_tig00110194pilonHSYRG00104</name>
</gene>
<dbReference type="InterPro" id="IPR036397">
    <property type="entry name" value="RNaseH_sf"/>
</dbReference>
<dbReference type="AlphaFoldDB" id="A0A6A3BCJ6"/>
<organism evidence="3 4">
    <name type="scientific">Hibiscus syriacus</name>
    <name type="common">Rose of Sharon</name>
    <dbReference type="NCBI Taxonomy" id="106335"/>
    <lineage>
        <taxon>Eukaryota</taxon>
        <taxon>Viridiplantae</taxon>
        <taxon>Streptophyta</taxon>
        <taxon>Embryophyta</taxon>
        <taxon>Tracheophyta</taxon>
        <taxon>Spermatophyta</taxon>
        <taxon>Magnoliopsida</taxon>
        <taxon>eudicotyledons</taxon>
        <taxon>Gunneridae</taxon>
        <taxon>Pentapetalae</taxon>
        <taxon>rosids</taxon>
        <taxon>malvids</taxon>
        <taxon>Malvales</taxon>
        <taxon>Malvaceae</taxon>
        <taxon>Malvoideae</taxon>
        <taxon>Hibiscus</taxon>
    </lineage>
</organism>
<evidence type="ECO:0000313" key="3">
    <source>
        <dbReference type="EMBL" id="KAE8714716.1"/>
    </source>
</evidence>
<keyword evidence="4" id="KW-1185">Reference proteome</keyword>
<dbReference type="SUPFAM" id="SSF53098">
    <property type="entry name" value="Ribonuclease H-like"/>
    <property type="match status" value="1"/>
</dbReference>
<dbReference type="InterPro" id="IPR044730">
    <property type="entry name" value="RNase_H-like_dom_plant"/>
</dbReference>
<dbReference type="Gene3D" id="3.30.420.10">
    <property type="entry name" value="Ribonuclease H-like superfamily/Ribonuclease H"/>
    <property type="match status" value="1"/>
</dbReference>
<evidence type="ECO:0000256" key="1">
    <source>
        <dbReference type="SAM" id="MobiDB-lite"/>
    </source>
</evidence>
<evidence type="ECO:0000259" key="2">
    <source>
        <dbReference type="PROSITE" id="PS50879"/>
    </source>
</evidence>
<dbReference type="PROSITE" id="PS50879">
    <property type="entry name" value="RNASE_H_1"/>
    <property type="match status" value="1"/>
</dbReference>
<dbReference type="CDD" id="cd06222">
    <property type="entry name" value="RNase_H_like"/>
    <property type="match status" value="1"/>
</dbReference>
<sequence>MENRSSYVPPLYVPLGQSDEENLPRPVGEVDAEPRPSPPQSQSVQWSSGICACCDDMQSCLLFPCYLFGKNAEFLVLASIWPCLDLDALSLVMLVAIEGHFAPDTICRITSKALNPIKKVTSMKWSSSLPGALSGCKMVNKLGSATSYEVSRWEMVVLAHKHLFYSPHLLVVRNDRGKLDRSSLFFTVRLRLAKWFLAKYPLLSIQMDSLIGDPSMADNISAAKDLHRVVCWSPPPVGFFKLNVDGAVTSVGLLAGIGGILRDWNRNKLMSFSEKVGPTPILAELKAIKRGLDLFLSSEWVLKGKLIIESDCKLAVEWIG</sequence>
<dbReference type="InterPro" id="IPR012337">
    <property type="entry name" value="RNaseH-like_sf"/>
</dbReference>
<reference evidence="3" key="1">
    <citation type="submission" date="2019-09" db="EMBL/GenBank/DDBJ databases">
        <title>Draft genome information of white flower Hibiscus syriacus.</title>
        <authorList>
            <person name="Kim Y.-M."/>
        </authorList>
    </citation>
    <scope>NUCLEOTIDE SEQUENCE [LARGE SCALE GENOMIC DNA]</scope>
    <source>
        <strain evidence="3">YM2019G1</strain>
    </source>
</reference>
<comment type="caution">
    <text evidence="3">The sequence shown here is derived from an EMBL/GenBank/DDBJ whole genome shotgun (WGS) entry which is preliminary data.</text>
</comment>
<feature type="domain" description="RNase H type-1" evidence="2">
    <location>
        <begin position="236"/>
        <end position="320"/>
    </location>
</feature>
<dbReference type="GO" id="GO:0004523">
    <property type="term" value="F:RNA-DNA hybrid ribonuclease activity"/>
    <property type="evidence" value="ECO:0007669"/>
    <property type="project" value="InterPro"/>
</dbReference>
<dbReference type="InterPro" id="IPR002156">
    <property type="entry name" value="RNaseH_domain"/>
</dbReference>
<dbReference type="PANTHER" id="PTHR47723">
    <property type="entry name" value="OS05G0353850 PROTEIN"/>
    <property type="match status" value="1"/>
</dbReference>
<dbReference type="GO" id="GO:0003676">
    <property type="term" value="F:nucleic acid binding"/>
    <property type="evidence" value="ECO:0007669"/>
    <property type="project" value="InterPro"/>
</dbReference>
<dbReference type="Proteomes" id="UP000436088">
    <property type="component" value="Unassembled WGS sequence"/>
</dbReference>
<evidence type="ECO:0000313" key="4">
    <source>
        <dbReference type="Proteomes" id="UP000436088"/>
    </source>
</evidence>
<dbReference type="PANTHER" id="PTHR47723:SF19">
    <property type="entry name" value="POLYNUCLEOTIDYL TRANSFERASE, RIBONUCLEASE H-LIKE SUPERFAMILY PROTEIN"/>
    <property type="match status" value="1"/>
</dbReference>
<accession>A0A6A3BCJ6</accession>
<dbReference type="InterPro" id="IPR053151">
    <property type="entry name" value="RNase_H-like"/>
</dbReference>
<proteinExistence type="predicted"/>